<dbReference type="Proteomes" id="UP000054423">
    <property type="component" value="Unassembled WGS sequence"/>
</dbReference>
<dbReference type="VEuPathDB" id="FungiDB:PPTG_17297"/>
<sequence length="174" mass="18918">MMCTKEIADFFTCHYSIRSREISLTSVLMRHTVVQGLVFVAFVAASGAVFVVAESLETTPDAWALPHSFSTITGRNLRAPTHPNEERAVGTSAVSADHLQAWLKRGDTTNSVFKALQLQKVGDALLDSAQLTALIKYLKLFNEANPTKKTTLVATLTAHYGNQGLAKIIEAGQQ</sequence>
<evidence type="ECO:0000313" key="1">
    <source>
        <dbReference type="EMBL" id="ETL80638.1"/>
    </source>
</evidence>
<evidence type="ECO:0008006" key="2">
    <source>
        <dbReference type="Google" id="ProtNLM"/>
    </source>
</evidence>
<gene>
    <name evidence="1" type="ORF">L917_18885</name>
</gene>
<proteinExistence type="predicted"/>
<reference evidence="1" key="1">
    <citation type="submission" date="2013-11" db="EMBL/GenBank/DDBJ databases">
        <title>The Genome Sequence of Phytophthora parasitica CHvinca01.</title>
        <authorList>
            <consortium name="The Broad Institute Genomics Platform"/>
            <person name="Russ C."/>
            <person name="Tyler B."/>
            <person name="Panabieres F."/>
            <person name="Shan W."/>
            <person name="Tripathy S."/>
            <person name="Grunwald N."/>
            <person name="Machado M."/>
            <person name="Johnson C.S."/>
            <person name="Arredondo F."/>
            <person name="Hong C."/>
            <person name="Coffey M."/>
            <person name="Young S.K."/>
            <person name="Zeng Q."/>
            <person name="Gargeya S."/>
            <person name="Fitzgerald M."/>
            <person name="Abouelleil A."/>
            <person name="Alvarado L."/>
            <person name="Chapman S.B."/>
            <person name="Gainer-Dewar J."/>
            <person name="Goldberg J."/>
            <person name="Griggs A."/>
            <person name="Gujja S."/>
            <person name="Hansen M."/>
            <person name="Howarth C."/>
            <person name="Imamovic A."/>
            <person name="Ireland A."/>
            <person name="Larimer J."/>
            <person name="McCowan C."/>
            <person name="Murphy C."/>
            <person name="Pearson M."/>
            <person name="Poon T.W."/>
            <person name="Priest M."/>
            <person name="Roberts A."/>
            <person name="Saif S."/>
            <person name="Shea T."/>
            <person name="Sykes S."/>
            <person name="Wortman J."/>
            <person name="Nusbaum C."/>
            <person name="Birren B."/>
        </authorList>
    </citation>
    <scope>NUCLEOTIDE SEQUENCE [LARGE SCALE GENOMIC DNA]</scope>
    <source>
        <strain evidence="1">CHvinca01</strain>
    </source>
</reference>
<dbReference type="EMBL" id="KI682690">
    <property type="protein sequence ID" value="ETL80638.1"/>
    <property type="molecule type" value="Genomic_DNA"/>
</dbReference>
<protein>
    <recommendedName>
        <fullName evidence="2">RxLR effector protein</fullName>
    </recommendedName>
</protein>
<accession>W2K667</accession>
<organism evidence="1">
    <name type="scientific">Phytophthora nicotianae</name>
    <name type="common">Potato buckeye rot agent</name>
    <name type="synonym">Phytophthora parasitica</name>
    <dbReference type="NCBI Taxonomy" id="4792"/>
    <lineage>
        <taxon>Eukaryota</taxon>
        <taxon>Sar</taxon>
        <taxon>Stramenopiles</taxon>
        <taxon>Oomycota</taxon>
        <taxon>Peronosporomycetes</taxon>
        <taxon>Peronosporales</taxon>
        <taxon>Peronosporaceae</taxon>
        <taxon>Phytophthora</taxon>
    </lineage>
</organism>
<feature type="non-terminal residue" evidence="1">
    <location>
        <position position="174"/>
    </location>
</feature>
<dbReference type="OrthoDB" id="106052at2759"/>
<dbReference type="AlphaFoldDB" id="W2K667"/>
<name>W2K667_PHYNI</name>